<feature type="coiled-coil region" evidence="5">
    <location>
        <begin position="65"/>
        <end position="124"/>
    </location>
</feature>
<dbReference type="RefSeq" id="WP_248342863.1">
    <property type="nucleotide sequence ID" value="NZ_AP025592.1"/>
</dbReference>
<feature type="coiled-coil region" evidence="5">
    <location>
        <begin position="163"/>
        <end position="197"/>
    </location>
</feature>
<dbReference type="PANTHER" id="PTHR30563:SF0">
    <property type="entry name" value="DNA RECOMBINATION PROTEIN RMUC"/>
    <property type="match status" value="1"/>
</dbReference>
<evidence type="ECO:0000256" key="5">
    <source>
        <dbReference type="SAM" id="Coils"/>
    </source>
</evidence>
<keyword evidence="4" id="KW-0233">DNA recombination</keyword>
<evidence type="ECO:0000256" key="6">
    <source>
        <dbReference type="SAM" id="Phobius"/>
    </source>
</evidence>
<dbReference type="PANTHER" id="PTHR30563">
    <property type="entry name" value="DNA RECOMBINATION PROTEIN RMUC"/>
    <property type="match status" value="1"/>
</dbReference>
<protein>
    <recommendedName>
        <fullName evidence="9">DNA recombination protein RmuC</fullName>
    </recommendedName>
</protein>
<proteinExistence type="inferred from homology"/>
<organism evidence="7 8">
    <name type="scientific">Anaeromyxobacter paludicola</name>
    <dbReference type="NCBI Taxonomy" id="2918171"/>
    <lineage>
        <taxon>Bacteria</taxon>
        <taxon>Pseudomonadati</taxon>
        <taxon>Myxococcota</taxon>
        <taxon>Myxococcia</taxon>
        <taxon>Myxococcales</taxon>
        <taxon>Cystobacterineae</taxon>
        <taxon>Anaeromyxobacteraceae</taxon>
        <taxon>Anaeromyxobacter</taxon>
    </lineage>
</organism>
<name>A0ABM7XES6_9BACT</name>
<accession>A0ABM7XES6</accession>
<dbReference type="InterPro" id="IPR003798">
    <property type="entry name" value="DNA_recombination_RmuC"/>
</dbReference>
<evidence type="ECO:0000256" key="3">
    <source>
        <dbReference type="ARBA" id="ARBA00023054"/>
    </source>
</evidence>
<dbReference type="EMBL" id="AP025592">
    <property type="protein sequence ID" value="BDG10393.1"/>
    <property type="molecule type" value="Genomic_DNA"/>
</dbReference>
<dbReference type="Pfam" id="PF02646">
    <property type="entry name" value="RmuC"/>
    <property type="match status" value="1"/>
</dbReference>
<evidence type="ECO:0000256" key="2">
    <source>
        <dbReference type="ARBA" id="ARBA00009840"/>
    </source>
</evidence>
<evidence type="ECO:0000313" key="8">
    <source>
        <dbReference type="Proteomes" id="UP001162734"/>
    </source>
</evidence>
<feature type="transmembrane region" description="Helical" evidence="6">
    <location>
        <begin position="6"/>
        <end position="25"/>
    </location>
</feature>
<keyword evidence="6" id="KW-1133">Transmembrane helix</keyword>
<gene>
    <name evidence="7" type="ORF">AMPC_35060</name>
</gene>
<evidence type="ECO:0000256" key="4">
    <source>
        <dbReference type="ARBA" id="ARBA00023172"/>
    </source>
</evidence>
<keyword evidence="6" id="KW-0812">Transmembrane</keyword>
<keyword evidence="6" id="KW-0472">Membrane</keyword>
<comment type="similarity">
    <text evidence="2">Belongs to the RmuC family.</text>
</comment>
<evidence type="ECO:0008006" key="9">
    <source>
        <dbReference type="Google" id="ProtNLM"/>
    </source>
</evidence>
<sequence length="472" mass="50939">MEPVFIVVIAAAVVAAGVGLGLWVGRRGGAVRDQERLVALSADLARASAVAEQERRRAGEGAAEVARLREGAEALRREVTALLEEKARLASELEAERRAAAERQAEAERSRAQVRAEIELLAARLLDEKGAAMLHQSREGLAALLAPVAEKLRAFEAKVDRTYDQESRDRASLLSSLQRLQETQSRLHEDAESLARALTGDSKAQGDWGELVLERVLETAGLTEGREYDLQVSHADEEGGQKRPDALVYLPGNRVVIVDAKCSLTAFVEAMRAPTEAEREAALDAHVASVKKHVKELAGKSYQDVVKERTVDIVLLFVPNEAAFHAAISRRLGLYEEAFRQRVVLCSPTTLLAALQLVSHVWRSEKQNANAQKIADEAGKLLEKLTAFVKDLDGVGARLDQAQKSFADARGKLVSGKGNVLRRAAAMVELGARARTDRVDALLLEVTGEDGAEEVLALEAVAEGGAGKAPTA</sequence>
<keyword evidence="3 5" id="KW-0175">Coiled coil</keyword>
<reference evidence="8" key="1">
    <citation type="journal article" date="2022" name="Int. J. Syst. Evol. Microbiol.">
        <title>Anaeromyxobacter oryzae sp. nov., Anaeromyxobacter diazotrophicus sp. nov. and Anaeromyxobacter paludicola sp. nov., isolated from paddy soils.</title>
        <authorList>
            <person name="Itoh H."/>
            <person name="Xu Z."/>
            <person name="Mise K."/>
            <person name="Masuda Y."/>
            <person name="Ushijima N."/>
            <person name="Hayakawa C."/>
            <person name="Shiratori Y."/>
            <person name="Senoo K."/>
        </authorList>
    </citation>
    <scope>NUCLEOTIDE SEQUENCE [LARGE SCALE GENOMIC DNA]</scope>
    <source>
        <strain evidence="8">Red630</strain>
    </source>
</reference>
<dbReference type="Proteomes" id="UP001162734">
    <property type="component" value="Chromosome"/>
</dbReference>
<keyword evidence="8" id="KW-1185">Reference proteome</keyword>
<comment type="function">
    <text evidence="1">Involved in DNA recombination.</text>
</comment>
<evidence type="ECO:0000256" key="1">
    <source>
        <dbReference type="ARBA" id="ARBA00003416"/>
    </source>
</evidence>
<evidence type="ECO:0000313" key="7">
    <source>
        <dbReference type="EMBL" id="BDG10393.1"/>
    </source>
</evidence>